<evidence type="ECO:0000313" key="2">
    <source>
        <dbReference type="EMBL" id="AFZ68462.1"/>
    </source>
</evidence>
<sequence>MSSAHHEGMSKPITPRTHGMIDYGSVALMLAAPSVLGLTGAARTLSYAFGGSYLLLSAFTDDPLGLKRALPFRTHGKLELASAPALLALPWLTGALKDPKARMYFLGLLGTVATVYSLTDWEADPDL</sequence>
<dbReference type="Proteomes" id="UP000010467">
    <property type="component" value="Chromosome"/>
</dbReference>
<reference evidence="3" key="1">
    <citation type="submission" date="2012-03" db="EMBL/GenBank/DDBJ databases">
        <title>Complete sequence of chromosome of Deinococcus peraridilitoris DSM 19664.</title>
        <authorList>
            <person name="Lucas S."/>
            <person name="Copeland A."/>
            <person name="Lapidus A."/>
            <person name="Glavina del Rio T."/>
            <person name="Dalin E."/>
            <person name="Tice H."/>
            <person name="Bruce D."/>
            <person name="Goodwin L."/>
            <person name="Pitluck S."/>
            <person name="Peters L."/>
            <person name="Mikhailova N."/>
            <person name="Lu M."/>
            <person name="Kyrpides N."/>
            <person name="Mavromatis K."/>
            <person name="Ivanova N."/>
            <person name="Brettin T."/>
            <person name="Detter J.C."/>
            <person name="Han C."/>
            <person name="Larimer F."/>
            <person name="Land M."/>
            <person name="Hauser L."/>
            <person name="Markowitz V."/>
            <person name="Cheng J.-F."/>
            <person name="Hugenholtz P."/>
            <person name="Woyke T."/>
            <person name="Wu D."/>
            <person name="Pukall R."/>
            <person name="Steenblock K."/>
            <person name="Brambilla E."/>
            <person name="Klenk H.-P."/>
            <person name="Eisen J.A."/>
        </authorList>
    </citation>
    <scope>NUCLEOTIDE SEQUENCE [LARGE SCALE GENOMIC DNA]</scope>
    <source>
        <strain evidence="3">DSM 19664 / LMG 22246 / CIP 109416 / KR-200</strain>
    </source>
</reference>
<gene>
    <name evidence="2" type="ordered locus">Deipe_3012</name>
</gene>
<evidence type="ECO:0000313" key="3">
    <source>
        <dbReference type="Proteomes" id="UP000010467"/>
    </source>
</evidence>
<dbReference type="EMBL" id="CP003382">
    <property type="protein sequence ID" value="AFZ68462.1"/>
    <property type="molecule type" value="Genomic_DNA"/>
</dbReference>
<accession>L0A5K0</accession>
<dbReference type="AlphaFoldDB" id="L0A5K0"/>
<organism evidence="2 3">
    <name type="scientific">Deinococcus peraridilitoris (strain DSM 19664 / LMG 22246 / CIP 109416 / KR-200)</name>
    <dbReference type="NCBI Taxonomy" id="937777"/>
    <lineage>
        <taxon>Bacteria</taxon>
        <taxon>Thermotogati</taxon>
        <taxon>Deinococcota</taxon>
        <taxon>Deinococci</taxon>
        <taxon>Deinococcales</taxon>
        <taxon>Deinococcaceae</taxon>
        <taxon>Deinococcus</taxon>
    </lineage>
</organism>
<dbReference type="PATRIC" id="fig|937777.3.peg.3028"/>
<dbReference type="STRING" id="937777.Deipe_3012"/>
<protein>
    <submittedName>
        <fullName evidence="2">Uncharacterized protein</fullName>
    </submittedName>
</protein>
<name>L0A5K0_DEIPD</name>
<keyword evidence="1" id="KW-0812">Transmembrane</keyword>
<evidence type="ECO:0000256" key="1">
    <source>
        <dbReference type="SAM" id="Phobius"/>
    </source>
</evidence>
<keyword evidence="1" id="KW-0472">Membrane</keyword>
<keyword evidence="3" id="KW-1185">Reference proteome</keyword>
<feature type="transmembrane region" description="Helical" evidence="1">
    <location>
        <begin position="20"/>
        <end position="38"/>
    </location>
</feature>
<dbReference type="HOGENOM" id="CLU_124842_2_1_0"/>
<dbReference type="KEGG" id="dpd:Deipe_3012"/>
<proteinExistence type="predicted"/>
<keyword evidence="1" id="KW-1133">Transmembrane helix</keyword>
<dbReference type="eggNOG" id="ENOG5033FWM">
    <property type="taxonomic scope" value="Bacteria"/>
</dbReference>